<dbReference type="PANTHER" id="PTHR43861:SF1">
    <property type="entry name" value="TRANS-ACONITATE 2-METHYLTRANSFERASE"/>
    <property type="match status" value="1"/>
</dbReference>
<feature type="domain" description="Methyltransferase type 11" evidence="1">
    <location>
        <begin position="28"/>
        <end position="114"/>
    </location>
</feature>
<dbReference type="InterPro" id="IPR029063">
    <property type="entry name" value="SAM-dependent_MTases_sf"/>
</dbReference>
<dbReference type="SUPFAM" id="SSF53335">
    <property type="entry name" value="S-adenosyl-L-methionine-dependent methyltransferases"/>
    <property type="match status" value="1"/>
</dbReference>
<proteinExistence type="predicted"/>
<organism evidence="2">
    <name type="scientific">Kribbella sp. HUAS MG21</name>
    <dbReference type="NCBI Taxonomy" id="3160966"/>
    <lineage>
        <taxon>Bacteria</taxon>
        <taxon>Bacillati</taxon>
        <taxon>Actinomycetota</taxon>
        <taxon>Actinomycetes</taxon>
        <taxon>Propionibacteriales</taxon>
        <taxon>Kribbellaceae</taxon>
        <taxon>Kribbella</taxon>
    </lineage>
</organism>
<dbReference type="RefSeq" id="WP_350276321.1">
    <property type="nucleotide sequence ID" value="NZ_CP158165.1"/>
</dbReference>
<dbReference type="InterPro" id="IPR013216">
    <property type="entry name" value="Methyltransf_11"/>
</dbReference>
<dbReference type="GO" id="GO:0032259">
    <property type="term" value="P:methylation"/>
    <property type="evidence" value="ECO:0007669"/>
    <property type="project" value="UniProtKB-KW"/>
</dbReference>
<evidence type="ECO:0000259" key="1">
    <source>
        <dbReference type="Pfam" id="PF08241"/>
    </source>
</evidence>
<name>A0AAU7TA14_9ACTN</name>
<dbReference type="PANTHER" id="PTHR43861">
    <property type="entry name" value="TRANS-ACONITATE 2-METHYLTRANSFERASE-RELATED"/>
    <property type="match status" value="1"/>
</dbReference>
<dbReference type="Gene3D" id="3.40.50.150">
    <property type="entry name" value="Vaccinia Virus protein VP39"/>
    <property type="match status" value="1"/>
</dbReference>
<keyword evidence="2" id="KW-0808">Transferase</keyword>
<evidence type="ECO:0000313" key="2">
    <source>
        <dbReference type="EMBL" id="XBV23490.1"/>
    </source>
</evidence>
<dbReference type="GO" id="GO:0008757">
    <property type="term" value="F:S-adenosylmethionine-dependent methyltransferase activity"/>
    <property type="evidence" value="ECO:0007669"/>
    <property type="project" value="InterPro"/>
</dbReference>
<sequence length="239" mass="26498">MFDYDAELRGYREAFRTACGIRPGDRVLDVGCGAGQTTRDAGRDAAPGAVLGVDVAERMLEHARANTSDDNVRYVLADATTYDFEPVDVVISRFGVMFFDDPARAFRNLRRAARRVVFLVWQPRAENEWARAIPEAIGGSFRDDSPFSLGDPDTTRRLMTDAGFTEPTFTALREPLYYGPDVESAYENVLQLREPQTLLAGLDPADGDRARAALRETLKAHQTADGVQFGSAAWIIRTE</sequence>
<dbReference type="EMBL" id="CP158165">
    <property type="protein sequence ID" value="XBV23490.1"/>
    <property type="molecule type" value="Genomic_DNA"/>
</dbReference>
<dbReference type="CDD" id="cd02440">
    <property type="entry name" value="AdoMet_MTases"/>
    <property type="match status" value="1"/>
</dbReference>
<reference evidence="2" key="1">
    <citation type="submission" date="2024-06" db="EMBL/GenBank/DDBJ databases">
        <title>Kribbella sp. strain HUAS MG21 genome sequences.</title>
        <authorList>
            <person name="Mo P."/>
        </authorList>
    </citation>
    <scope>NUCLEOTIDE SEQUENCE</scope>
    <source>
        <strain evidence="2">HUAS MG21</strain>
    </source>
</reference>
<dbReference type="AlphaFoldDB" id="A0AAU7TA14"/>
<gene>
    <name evidence="2" type="ORF">ABN611_33600</name>
</gene>
<keyword evidence="2" id="KW-0489">Methyltransferase</keyword>
<protein>
    <submittedName>
        <fullName evidence="2">Methyltransferase domain-containing protein</fullName>
    </submittedName>
</protein>
<dbReference type="Pfam" id="PF08241">
    <property type="entry name" value="Methyltransf_11"/>
    <property type="match status" value="1"/>
</dbReference>
<accession>A0AAU7TA14</accession>